<dbReference type="PANTHER" id="PTHR28631:SF1">
    <property type="entry name" value="ACTIN MATURATION PROTEASE"/>
    <property type="match status" value="1"/>
</dbReference>
<evidence type="ECO:0000256" key="7">
    <source>
        <dbReference type="ARBA" id="ARBA00047999"/>
    </source>
</evidence>
<evidence type="ECO:0000256" key="5">
    <source>
        <dbReference type="ARBA" id="ARBA00034848"/>
    </source>
</evidence>
<proteinExistence type="inferred from homology"/>
<protein>
    <recommendedName>
        <fullName evidence="5">Actin maturation protease</fullName>
    </recommendedName>
    <alternativeName>
        <fullName evidence="6">Actin aminopeptidase ACTMAP</fullName>
    </alternativeName>
</protein>
<dbReference type="AlphaFoldDB" id="A0A8C4R729"/>
<evidence type="ECO:0000256" key="1">
    <source>
        <dbReference type="ARBA" id="ARBA00022438"/>
    </source>
</evidence>
<keyword evidence="3" id="KW-0378">Hydrolase</keyword>
<evidence type="ECO:0000256" key="8">
    <source>
        <dbReference type="ARBA" id="ARBA00049041"/>
    </source>
</evidence>
<reference evidence="11" key="1">
    <citation type="submission" date="2025-08" db="UniProtKB">
        <authorList>
            <consortium name="Ensembl"/>
        </authorList>
    </citation>
    <scope>IDENTIFICATION</scope>
</reference>
<evidence type="ECO:0000313" key="12">
    <source>
        <dbReference type="Proteomes" id="UP000694388"/>
    </source>
</evidence>
<evidence type="ECO:0000313" key="11">
    <source>
        <dbReference type="Ensembl" id="ENSEBUP00000025819.1"/>
    </source>
</evidence>
<evidence type="ECO:0000256" key="6">
    <source>
        <dbReference type="ARBA" id="ARBA00034908"/>
    </source>
</evidence>
<dbReference type="InterPro" id="IPR040043">
    <property type="entry name" value="ACTMAP"/>
</dbReference>
<comment type="catalytic activity">
    <reaction evidence="9">
        <text>N-terminal N(alpha)-acetyl-L-methionyl-L-aspartyl-[protein] + H2O = N-terminal L-aspartyl-[protein] + N-acetyl-L-methionine</text>
        <dbReference type="Rhea" id="RHEA:74571"/>
        <dbReference type="Rhea" id="RHEA-COMP:12669"/>
        <dbReference type="Rhea" id="RHEA-COMP:12693"/>
        <dbReference type="ChEBI" id="CHEBI:15377"/>
        <dbReference type="ChEBI" id="CHEBI:64720"/>
        <dbReference type="ChEBI" id="CHEBI:71670"/>
        <dbReference type="ChEBI" id="CHEBI:133063"/>
    </reaction>
    <physiologicalReaction direction="left-to-right" evidence="9">
        <dbReference type="Rhea" id="RHEA:74572"/>
    </physiologicalReaction>
</comment>
<keyword evidence="1" id="KW-0031">Aminopeptidase</keyword>
<dbReference type="PANTHER" id="PTHR28631">
    <property type="entry name" value="UPF0692 PROTEIN C19ORF54"/>
    <property type="match status" value="1"/>
</dbReference>
<accession>A0A8C4R729</accession>
<dbReference type="GO" id="GO:0004177">
    <property type="term" value="F:aminopeptidase activity"/>
    <property type="evidence" value="ECO:0007669"/>
    <property type="project" value="UniProtKB-KW"/>
</dbReference>
<comment type="catalytic activity">
    <reaction evidence="10">
        <text>N-terminal N(alpha)-acetyl-L-methionyl-L-glutamyl-[protein] + H2O = N-terminal L-glutamyl-[protein] + N-acetyl-L-methionine</text>
        <dbReference type="Rhea" id="RHEA:74575"/>
        <dbReference type="Rhea" id="RHEA-COMP:12668"/>
        <dbReference type="Rhea" id="RHEA-COMP:12697"/>
        <dbReference type="ChEBI" id="CHEBI:15377"/>
        <dbReference type="ChEBI" id="CHEBI:64721"/>
        <dbReference type="ChEBI" id="CHEBI:71670"/>
        <dbReference type="ChEBI" id="CHEBI:133360"/>
    </reaction>
    <physiologicalReaction direction="left-to-right" evidence="10">
        <dbReference type="Rhea" id="RHEA:74576"/>
    </physiologicalReaction>
</comment>
<evidence type="ECO:0000256" key="10">
    <source>
        <dbReference type="ARBA" id="ARBA00093265"/>
    </source>
</evidence>
<keyword evidence="12" id="KW-1185">Reference proteome</keyword>
<comment type="catalytic activity">
    <reaction evidence="8">
        <text>N-terminal N(alpha)-acetyl-L-cysteinyl-L-aspartyl-[protein] + H2O = N-terminal L-aspartyl-[protein] + N-acetyl-L-cysteine</text>
        <dbReference type="Rhea" id="RHEA:74579"/>
        <dbReference type="Rhea" id="RHEA-COMP:12669"/>
        <dbReference type="Rhea" id="RHEA-COMP:18395"/>
        <dbReference type="ChEBI" id="CHEBI:15377"/>
        <dbReference type="ChEBI" id="CHEBI:64720"/>
        <dbReference type="ChEBI" id="CHEBI:78236"/>
        <dbReference type="ChEBI" id="CHEBI:193599"/>
    </reaction>
    <physiologicalReaction direction="left-to-right" evidence="8">
        <dbReference type="Rhea" id="RHEA:74580"/>
    </physiologicalReaction>
</comment>
<dbReference type="Proteomes" id="UP000694388">
    <property type="component" value="Unplaced"/>
</dbReference>
<evidence type="ECO:0000256" key="2">
    <source>
        <dbReference type="ARBA" id="ARBA00022670"/>
    </source>
</evidence>
<organism evidence="11 12">
    <name type="scientific">Eptatretus burgeri</name>
    <name type="common">Inshore hagfish</name>
    <dbReference type="NCBI Taxonomy" id="7764"/>
    <lineage>
        <taxon>Eukaryota</taxon>
        <taxon>Metazoa</taxon>
        <taxon>Chordata</taxon>
        <taxon>Craniata</taxon>
        <taxon>Vertebrata</taxon>
        <taxon>Cyclostomata</taxon>
        <taxon>Myxini</taxon>
        <taxon>Myxiniformes</taxon>
        <taxon>Myxinidae</taxon>
        <taxon>Eptatretinae</taxon>
        <taxon>Eptatretus</taxon>
    </lineage>
</organism>
<evidence type="ECO:0000256" key="4">
    <source>
        <dbReference type="ARBA" id="ARBA00034725"/>
    </source>
</evidence>
<keyword evidence="2" id="KW-0645">Protease</keyword>
<comment type="catalytic activity">
    <reaction evidence="7">
        <text>N-terminal N(alpha)-acetyl-L-cysteinyl-L-glutamyl-[protein] + H2O = N-terminal L-glutamyl-[protein] + N-acetyl-L-cysteine</text>
        <dbReference type="Rhea" id="RHEA:74583"/>
        <dbReference type="Rhea" id="RHEA-COMP:12668"/>
        <dbReference type="Rhea" id="RHEA-COMP:18396"/>
        <dbReference type="ChEBI" id="CHEBI:15377"/>
        <dbReference type="ChEBI" id="CHEBI:64721"/>
        <dbReference type="ChEBI" id="CHEBI:78236"/>
        <dbReference type="ChEBI" id="CHEBI:193601"/>
    </reaction>
    <physiologicalReaction direction="left-to-right" evidence="7">
        <dbReference type="Rhea" id="RHEA:74584"/>
    </physiologicalReaction>
</comment>
<dbReference type="Pfam" id="PF21646">
    <property type="entry name" value="ACTMAP-like_C"/>
    <property type="match status" value="1"/>
</dbReference>
<dbReference type="Ensembl" id="ENSEBUT00000026395.1">
    <property type="protein sequence ID" value="ENSEBUP00000025819.1"/>
    <property type="gene ID" value="ENSEBUG00000015906.1"/>
</dbReference>
<evidence type="ECO:0000256" key="9">
    <source>
        <dbReference type="ARBA" id="ARBA00093241"/>
    </source>
</evidence>
<sequence length="157" mass="17437">MFGCIWPDERGAGIPHRIFSPGISIFLSKYDADRNYEPCLKRGQKAHWAVRSLGDAAGDTPSLQYLWWGDLPLLLPRLRGTLLLAKQGKSRRSRLWESSRLAASNAQLQELDPCRRNDGTQYVLPVRGMAAGLSGKLLLFLPPNEHFNVIGLGPSAL</sequence>
<name>A0A8C4R729_EPTBU</name>
<evidence type="ECO:0000256" key="3">
    <source>
        <dbReference type="ARBA" id="ARBA00022801"/>
    </source>
</evidence>
<dbReference type="GO" id="GO:0006508">
    <property type="term" value="P:proteolysis"/>
    <property type="evidence" value="ECO:0007669"/>
    <property type="project" value="UniProtKB-KW"/>
</dbReference>
<reference evidence="11" key="2">
    <citation type="submission" date="2025-09" db="UniProtKB">
        <authorList>
            <consortium name="Ensembl"/>
        </authorList>
    </citation>
    <scope>IDENTIFICATION</scope>
</reference>
<comment type="similarity">
    <text evidence="4">Belongs to the ACTMAP family.</text>
</comment>
<dbReference type="OMA" id="FSCETEL"/>